<feature type="transmembrane region" description="Helical" evidence="1">
    <location>
        <begin position="213"/>
        <end position="236"/>
    </location>
</feature>
<gene>
    <name evidence="2" type="ORF">Fcan01_20633</name>
</gene>
<feature type="transmembrane region" description="Helical" evidence="1">
    <location>
        <begin position="278"/>
        <end position="297"/>
    </location>
</feature>
<dbReference type="Proteomes" id="UP000198287">
    <property type="component" value="Unassembled WGS sequence"/>
</dbReference>
<keyword evidence="1" id="KW-1133">Transmembrane helix</keyword>
<keyword evidence="3" id="KW-1185">Reference proteome</keyword>
<evidence type="ECO:0008006" key="4">
    <source>
        <dbReference type="Google" id="ProtNLM"/>
    </source>
</evidence>
<keyword evidence="1" id="KW-0472">Membrane</keyword>
<evidence type="ECO:0000256" key="1">
    <source>
        <dbReference type="SAM" id="Phobius"/>
    </source>
</evidence>
<reference evidence="2 3" key="1">
    <citation type="submission" date="2015-12" db="EMBL/GenBank/DDBJ databases">
        <title>The genome of Folsomia candida.</title>
        <authorList>
            <person name="Faddeeva A."/>
            <person name="Derks M.F."/>
            <person name="Anvar Y."/>
            <person name="Smit S."/>
            <person name="Van Straalen N."/>
            <person name="Roelofs D."/>
        </authorList>
    </citation>
    <scope>NUCLEOTIDE SEQUENCE [LARGE SCALE GENOMIC DNA]</scope>
    <source>
        <strain evidence="2 3">VU population</strain>
        <tissue evidence="2">Whole body</tissue>
    </source>
</reference>
<protein>
    <recommendedName>
        <fullName evidence="4">Gustatory receptor</fullName>
    </recommendedName>
</protein>
<feature type="transmembrane region" description="Helical" evidence="1">
    <location>
        <begin position="50"/>
        <end position="67"/>
    </location>
</feature>
<dbReference type="EMBL" id="LNIX01000019">
    <property type="protein sequence ID" value="OXA44632.1"/>
    <property type="molecule type" value="Genomic_DNA"/>
</dbReference>
<evidence type="ECO:0000313" key="2">
    <source>
        <dbReference type="EMBL" id="OXA44632.1"/>
    </source>
</evidence>
<feature type="transmembrane region" description="Helical" evidence="1">
    <location>
        <begin position="303"/>
        <end position="328"/>
    </location>
</feature>
<feature type="transmembrane region" description="Helical" evidence="1">
    <location>
        <begin position="188"/>
        <end position="207"/>
    </location>
</feature>
<name>A0A226DGG3_FOLCA</name>
<accession>A0A226DGG3</accession>
<dbReference type="AlphaFoldDB" id="A0A226DGG3"/>
<comment type="caution">
    <text evidence="2">The sequence shown here is derived from an EMBL/GenBank/DDBJ whole genome shotgun (WGS) entry which is preliminary data.</text>
</comment>
<evidence type="ECO:0000313" key="3">
    <source>
        <dbReference type="Proteomes" id="UP000198287"/>
    </source>
</evidence>
<organism evidence="2 3">
    <name type="scientific">Folsomia candida</name>
    <name type="common">Springtail</name>
    <dbReference type="NCBI Taxonomy" id="158441"/>
    <lineage>
        <taxon>Eukaryota</taxon>
        <taxon>Metazoa</taxon>
        <taxon>Ecdysozoa</taxon>
        <taxon>Arthropoda</taxon>
        <taxon>Hexapoda</taxon>
        <taxon>Collembola</taxon>
        <taxon>Entomobryomorpha</taxon>
        <taxon>Isotomoidea</taxon>
        <taxon>Isotomidae</taxon>
        <taxon>Proisotominae</taxon>
        <taxon>Folsomia</taxon>
    </lineage>
</organism>
<keyword evidence="1" id="KW-0812">Transmembrane</keyword>
<feature type="transmembrane region" description="Helical" evidence="1">
    <location>
        <begin position="79"/>
        <end position="100"/>
    </location>
</feature>
<proteinExistence type="predicted"/>
<sequence length="405" mass="46360">MWRREGLHHLHRAIAVMQHSSLKCAYCFTWNEKTQRPKPVPPKSWTSKRYQLFVLWVILIFEPILLIKCYQLNKASPGYFTYPVAIWVWMVLPFACVLARPSSPVTFIAYYDSVANSEKWLSEFVPHQGSRHTQERCEKTKSVLSLFAKLLYFGFDYASPIGILGLAFSKFNPFYEFVLSLLNLQQPCFLTIVFLRLVIGCIILIAGMIMLSIFGICILITLYGIATLLLWSVFIASEVAEKSLQFEALIRIHNSLRIMSLQQSDMARFLVQSRLHHFYLVVLSTSVLYYLIVQFLAGNEGSMSVTVLGTSTIFITIVTEYFAICFIAKASCTSKEFIRKLVGIHGSDKYRRKIVRSLLPNFINLEFVSSVDTLKNGIKMDYFLNFLERVTGNAMSFLIASKEGL</sequence>
<feature type="transmembrane region" description="Helical" evidence="1">
    <location>
        <begin position="150"/>
        <end position="168"/>
    </location>
</feature>